<dbReference type="InterPro" id="IPR048679">
    <property type="entry name" value="ICAM1_3_5_D2"/>
</dbReference>
<dbReference type="PANTHER" id="PTHR13771">
    <property type="entry name" value="INTERCELLULAR ADHESION MOLECULE"/>
    <property type="match status" value="1"/>
</dbReference>
<keyword evidence="12" id="KW-0393">Immunoglobulin domain</keyword>
<dbReference type="Gene3D" id="2.60.40.10">
    <property type="entry name" value="Immunoglobulins"/>
    <property type="match status" value="5"/>
</dbReference>
<keyword evidence="7" id="KW-0130">Cell adhesion</keyword>
<dbReference type="InterPro" id="IPR036179">
    <property type="entry name" value="Ig-like_dom_sf"/>
</dbReference>
<dbReference type="Pfam" id="PF03921">
    <property type="entry name" value="ICAM_N"/>
    <property type="match status" value="1"/>
</dbReference>
<keyword evidence="4" id="KW-0732">Signal</keyword>
<feature type="transmembrane region" description="Helical" evidence="17">
    <location>
        <begin position="572"/>
        <end position="594"/>
    </location>
</feature>
<keyword evidence="6" id="KW-0832">Ubl conjugation</keyword>
<evidence type="ECO:0000256" key="1">
    <source>
        <dbReference type="ARBA" id="ARBA00004479"/>
    </source>
</evidence>
<evidence type="ECO:0000256" key="8">
    <source>
        <dbReference type="ARBA" id="ARBA00022989"/>
    </source>
</evidence>
<evidence type="ECO:0000256" key="7">
    <source>
        <dbReference type="ARBA" id="ARBA00022889"/>
    </source>
</evidence>
<evidence type="ECO:0000256" key="12">
    <source>
        <dbReference type="ARBA" id="ARBA00023319"/>
    </source>
</evidence>
<dbReference type="RefSeq" id="XP_007526085.2">
    <property type="nucleotide sequence ID" value="XM_007526023.3"/>
</dbReference>
<dbReference type="FunCoup" id="A0A1S2ZXF1">
    <property type="interactions" value="468"/>
</dbReference>
<evidence type="ECO:0000256" key="5">
    <source>
        <dbReference type="ARBA" id="ARBA00022737"/>
    </source>
</evidence>
<keyword evidence="11" id="KW-0325">Glycoprotein</keyword>
<dbReference type="InterPro" id="IPR013783">
    <property type="entry name" value="Ig-like_fold"/>
</dbReference>
<dbReference type="GeneID" id="103116160"/>
<dbReference type="CDD" id="cd00096">
    <property type="entry name" value="Ig"/>
    <property type="match status" value="1"/>
</dbReference>
<keyword evidence="10" id="KW-1015">Disulfide bond</keyword>
<evidence type="ECO:0000256" key="17">
    <source>
        <dbReference type="SAM" id="Phobius"/>
    </source>
</evidence>
<dbReference type="CTD" id="3383"/>
<dbReference type="OrthoDB" id="6250964at2759"/>
<keyword evidence="3 17" id="KW-0812">Transmembrane</keyword>
<feature type="domain" description="Ig-like" evidence="18">
    <location>
        <begin position="208"/>
        <end position="281"/>
    </location>
</feature>
<evidence type="ECO:0000256" key="15">
    <source>
        <dbReference type="ARBA" id="ARBA00040566"/>
    </source>
</evidence>
<dbReference type="PANTHER" id="PTHR13771:SF18">
    <property type="entry name" value="INTERCELLULAR ADHESION MOLECULE 1"/>
    <property type="match status" value="1"/>
</dbReference>
<dbReference type="Proteomes" id="UP001652624">
    <property type="component" value="Chromosome 23"/>
</dbReference>
<comment type="function">
    <text evidence="13">ICAM proteins are ligands for the leukocyte adhesion protein LFA-1 (integrin alpha-L/beta-2). During leukocyte trans-endothelial migration, ICAM1 engagement promotes the assembly of endothelial apical cups through ARHGEF26/SGEF and RHOG activation.</text>
</comment>
<evidence type="ECO:0000313" key="19">
    <source>
        <dbReference type="Proteomes" id="UP001652624"/>
    </source>
</evidence>
<evidence type="ECO:0000256" key="11">
    <source>
        <dbReference type="ARBA" id="ARBA00023180"/>
    </source>
</evidence>
<dbReference type="InterPro" id="IPR013768">
    <property type="entry name" value="ICAM_N"/>
</dbReference>
<accession>A0A1S2ZXF1</accession>
<keyword evidence="8 17" id="KW-1133">Transmembrane helix</keyword>
<comment type="subunit">
    <text evidence="14">Homodimer. Interacts with MUC1 and promotes cell aggregation in epithelial cells. Interacts with ARHGEF26/SGEF. Interacts (on T cell side) with CD81, CD247 and CD9 at immunological synapses between antigen-presenting cells and T cells.</text>
</comment>
<dbReference type="Pfam" id="PF21146">
    <property type="entry name" value="ICAM1_3_5_D2"/>
    <property type="match status" value="1"/>
</dbReference>
<keyword evidence="9 17" id="KW-0472">Membrane</keyword>
<dbReference type="PRINTS" id="PR01473">
    <property type="entry name" value="ICAM"/>
</dbReference>
<evidence type="ECO:0000256" key="13">
    <source>
        <dbReference type="ARBA" id="ARBA00037418"/>
    </source>
</evidence>
<dbReference type="SUPFAM" id="SSF48726">
    <property type="entry name" value="Immunoglobulin"/>
    <property type="match status" value="5"/>
</dbReference>
<dbReference type="GO" id="GO:0098609">
    <property type="term" value="P:cell-cell adhesion"/>
    <property type="evidence" value="ECO:0007669"/>
    <property type="project" value="InterPro"/>
</dbReference>
<evidence type="ECO:0000256" key="4">
    <source>
        <dbReference type="ARBA" id="ARBA00022729"/>
    </source>
</evidence>
<reference evidence="20" key="1">
    <citation type="submission" date="2025-08" db="UniProtKB">
        <authorList>
            <consortium name="RefSeq"/>
        </authorList>
    </citation>
    <scope>IDENTIFICATION</scope>
</reference>
<evidence type="ECO:0000256" key="2">
    <source>
        <dbReference type="ARBA" id="ARBA00005925"/>
    </source>
</evidence>
<keyword evidence="19" id="KW-1185">Reference proteome</keyword>
<evidence type="ECO:0000256" key="6">
    <source>
        <dbReference type="ARBA" id="ARBA00022843"/>
    </source>
</evidence>
<name>A0A1S2ZXF1_ERIEU</name>
<comment type="subcellular location">
    <subcellularLocation>
        <location evidence="1">Membrane</location>
        <topology evidence="1">Single-pass type I membrane protein</topology>
    </subcellularLocation>
</comment>
<organism evidence="19 20">
    <name type="scientific">Erinaceus europaeus</name>
    <name type="common">Western European hedgehog</name>
    <dbReference type="NCBI Taxonomy" id="9365"/>
    <lineage>
        <taxon>Eukaryota</taxon>
        <taxon>Metazoa</taxon>
        <taxon>Chordata</taxon>
        <taxon>Craniata</taxon>
        <taxon>Vertebrata</taxon>
        <taxon>Euteleostomi</taxon>
        <taxon>Mammalia</taxon>
        <taxon>Eutheria</taxon>
        <taxon>Laurasiatheria</taxon>
        <taxon>Eulipotyphla</taxon>
        <taxon>Erinaceidae</taxon>
        <taxon>Erinaceinae</taxon>
        <taxon>Erinaceus</taxon>
    </lineage>
</organism>
<evidence type="ECO:0000259" key="18">
    <source>
        <dbReference type="PROSITE" id="PS50835"/>
    </source>
</evidence>
<evidence type="ECO:0000256" key="3">
    <source>
        <dbReference type="ARBA" id="ARBA00022692"/>
    </source>
</evidence>
<proteinExistence type="inferred from homology"/>
<gene>
    <name evidence="20" type="primary">ICAM1</name>
</gene>
<dbReference type="InParanoid" id="A0A1S2ZXF1"/>
<dbReference type="InterPro" id="IPR047012">
    <property type="entry name" value="ICAM_VCAM"/>
</dbReference>
<dbReference type="InterPro" id="IPR003987">
    <property type="entry name" value="ICAM_VCAM_N"/>
</dbReference>
<dbReference type="InterPro" id="IPR003599">
    <property type="entry name" value="Ig_sub"/>
</dbReference>
<dbReference type="PRINTS" id="PR01472">
    <property type="entry name" value="ICAMVCAM1"/>
</dbReference>
<feature type="region of interest" description="Disordered" evidence="16">
    <location>
        <begin position="1"/>
        <end position="35"/>
    </location>
</feature>
<dbReference type="GO" id="GO:0005178">
    <property type="term" value="F:integrin binding"/>
    <property type="evidence" value="ECO:0007669"/>
    <property type="project" value="InterPro"/>
</dbReference>
<dbReference type="AlphaFoldDB" id="A0A1S2ZXF1"/>
<feature type="compositionally biased region" description="Pro residues" evidence="16">
    <location>
        <begin position="1"/>
        <end position="10"/>
    </location>
</feature>
<evidence type="ECO:0000256" key="16">
    <source>
        <dbReference type="SAM" id="MobiDB-lite"/>
    </source>
</evidence>
<dbReference type="GO" id="GO:0005886">
    <property type="term" value="C:plasma membrane"/>
    <property type="evidence" value="ECO:0007669"/>
    <property type="project" value="TreeGrafter"/>
</dbReference>
<evidence type="ECO:0000256" key="9">
    <source>
        <dbReference type="ARBA" id="ARBA00023136"/>
    </source>
</evidence>
<sequence length="626" mass="68051">MHIPRPPAPPRRSLLQSGNSRATEGGPPARDGTPRIRKCRVLVPEGKAKVSGNAAPPLLLLLLLLLLAGPYKWDPRARARPQQFFAPRPGPGRVAMGLRVARNLLPALLALLGTLLPAPEAAQVSVYPPDATIPVGGSLLVNCSSDCNSLGLETILSKESRGFGGAEDTFWKAFLLNDIQEDDTPKCFSNCGGVQSMASMTVTVYAFPDRVDLAPLPPWVPAGDNFTLSCHVAGGAPRKSLSVVFLRDKEELGRLSAEGEDPIKMTVTARREDHGANFSCRSELDLRPQGLELFQNSSASQHLQIFVMPTTQPSLVSPKAVEVGTTWNLDCSLDGLFPASEAKVHLEVGGQQLNPKITPRTDAVWAQVATKWEQEGELELKCEVTLAGQRREAVENVTFYSFPAPSLTLSASEVPEGTEVKVECEAFAGALATLRGAPARPPAPKSHFTFSASAQDHRRLFLCSATLEVAGQKFHKNQSRELHVLYGPRLSDKDCPGNWTWEAGSHQTLRCQPWGNPTPKLDCRRKGDDAPLPIGDLKPVKAEIRGTYVCHASSLLKTVTREVVVEVISPDYTLIIIIGVVLVVVLTVAGFLGYHYNRQRKIRKYELQKAQEEAALKLNPLTAPPE</sequence>
<protein>
    <recommendedName>
        <fullName evidence="15">Intercellular adhesion molecule 1</fullName>
    </recommendedName>
</protein>
<comment type="similarity">
    <text evidence="2">Belongs to the immunoglobulin superfamily. ICAM family.</text>
</comment>
<dbReference type="PROSITE" id="PS50835">
    <property type="entry name" value="IG_LIKE"/>
    <property type="match status" value="1"/>
</dbReference>
<evidence type="ECO:0000313" key="20">
    <source>
        <dbReference type="RefSeq" id="XP_007526085.2"/>
    </source>
</evidence>
<dbReference type="InterPro" id="IPR007110">
    <property type="entry name" value="Ig-like_dom"/>
</dbReference>
<keyword evidence="5" id="KW-0677">Repeat</keyword>
<dbReference type="SMART" id="SM00409">
    <property type="entry name" value="IG"/>
    <property type="match status" value="4"/>
</dbReference>
<evidence type="ECO:0000256" key="10">
    <source>
        <dbReference type="ARBA" id="ARBA00023157"/>
    </source>
</evidence>
<dbReference type="InterPro" id="IPR003988">
    <property type="entry name" value="ICAM"/>
</dbReference>
<evidence type="ECO:0000256" key="14">
    <source>
        <dbReference type="ARBA" id="ARBA00038746"/>
    </source>
</evidence>
<dbReference type="eggNOG" id="ENOG502S45R">
    <property type="taxonomic scope" value="Eukaryota"/>
</dbReference>